<gene>
    <name evidence="1" type="ORF">AVEN_64592_1</name>
</gene>
<dbReference type="PANTHER" id="PTHR38681">
    <property type="entry name" value="RETROVIRUS-RELATED POL POLYPROTEIN FROM TRANSPOSON 412-LIKE PROTEIN-RELATED"/>
    <property type="match status" value="1"/>
</dbReference>
<name>A0A4Y2RVY5_ARAVE</name>
<dbReference type="Proteomes" id="UP000499080">
    <property type="component" value="Unassembled WGS sequence"/>
</dbReference>
<dbReference type="OrthoDB" id="775972at2759"/>
<reference evidence="1 2" key="1">
    <citation type="journal article" date="2019" name="Sci. Rep.">
        <title>Orb-weaving spider Araneus ventricosus genome elucidates the spidroin gene catalogue.</title>
        <authorList>
            <person name="Kono N."/>
            <person name="Nakamura H."/>
            <person name="Ohtoshi R."/>
            <person name="Moran D.A.P."/>
            <person name="Shinohara A."/>
            <person name="Yoshida Y."/>
            <person name="Fujiwara M."/>
            <person name="Mori M."/>
            <person name="Tomita M."/>
            <person name="Arakawa K."/>
        </authorList>
    </citation>
    <scope>NUCLEOTIDE SEQUENCE [LARGE SCALE GENOMIC DNA]</scope>
</reference>
<evidence type="ECO:0000313" key="1">
    <source>
        <dbReference type="EMBL" id="GBN79911.1"/>
    </source>
</evidence>
<dbReference type="PANTHER" id="PTHR38681:SF1">
    <property type="entry name" value="RETROVIRUS-RELATED POL POLYPROTEIN FROM TRANSPOSON 412-LIKE PROTEIN"/>
    <property type="match status" value="1"/>
</dbReference>
<organism evidence="1 2">
    <name type="scientific">Araneus ventricosus</name>
    <name type="common">Orbweaver spider</name>
    <name type="synonym">Epeira ventricosa</name>
    <dbReference type="NCBI Taxonomy" id="182803"/>
    <lineage>
        <taxon>Eukaryota</taxon>
        <taxon>Metazoa</taxon>
        <taxon>Ecdysozoa</taxon>
        <taxon>Arthropoda</taxon>
        <taxon>Chelicerata</taxon>
        <taxon>Arachnida</taxon>
        <taxon>Araneae</taxon>
        <taxon>Araneomorphae</taxon>
        <taxon>Entelegynae</taxon>
        <taxon>Araneoidea</taxon>
        <taxon>Araneidae</taxon>
        <taxon>Araneus</taxon>
    </lineage>
</organism>
<accession>A0A4Y2RVY5</accession>
<protein>
    <submittedName>
        <fullName evidence="1">Uncharacterized protein</fullName>
    </submittedName>
</protein>
<dbReference type="AlphaFoldDB" id="A0A4Y2RVY5"/>
<sequence>MVYSTNIKLPGEFFDTPTIKMDPGTFVSKLQKFMEELKPMPSTTVKHQTLFVHKDLRSCSHVFVRIDRVKKALKPPYEGPCVVVERFEKYFTVFVKNKNVIISIDRLKPAYLLVTDKVNNKPIPCEKSDENSYVEDSHLSYDKQTTSRCGSHIKRLVRFQD</sequence>
<dbReference type="EMBL" id="BGPR01018702">
    <property type="protein sequence ID" value="GBN79911.1"/>
    <property type="molecule type" value="Genomic_DNA"/>
</dbReference>
<proteinExistence type="predicted"/>
<comment type="caution">
    <text evidence="1">The sequence shown here is derived from an EMBL/GenBank/DDBJ whole genome shotgun (WGS) entry which is preliminary data.</text>
</comment>
<evidence type="ECO:0000313" key="2">
    <source>
        <dbReference type="Proteomes" id="UP000499080"/>
    </source>
</evidence>
<keyword evidence="2" id="KW-1185">Reference proteome</keyword>